<evidence type="ECO:0000313" key="2">
    <source>
        <dbReference type="EMBL" id="KKK62595.1"/>
    </source>
</evidence>
<protein>
    <submittedName>
        <fullName evidence="2">Uncharacterized protein</fullName>
    </submittedName>
</protein>
<dbReference type="EMBL" id="LAZR01061918">
    <property type="protein sequence ID" value="KKK62595.1"/>
    <property type="molecule type" value="Genomic_DNA"/>
</dbReference>
<gene>
    <name evidence="2" type="ORF">LCGC14_3002780</name>
</gene>
<feature type="region of interest" description="Disordered" evidence="1">
    <location>
        <begin position="91"/>
        <end position="113"/>
    </location>
</feature>
<sequence length="113" mass="12408">MSNWPKGVSDGLILPCSFCGEKTVFDYTVNDAVWNLVIPKKHRRDVTCLPCFDRLAADKGIATVDCLKLVQFVGVNKTIGLQSIWSHDLARDHDGPGYQPDKNSPLGPPPGDE</sequence>
<evidence type="ECO:0000256" key="1">
    <source>
        <dbReference type="SAM" id="MobiDB-lite"/>
    </source>
</evidence>
<comment type="caution">
    <text evidence="2">The sequence shown here is derived from an EMBL/GenBank/DDBJ whole genome shotgun (WGS) entry which is preliminary data.</text>
</comment>
<accession>A0A0F8XN47</accession>
<name>A0A0F8XN47_9ZZZZ</name>
<reference evidence="2" key="1">
    <citation type="journal article" date="2015" name="Nature">
        <title>Complex archaea that bridge the gap between prokaryotes and eukaryotes.</title>
        <authorList>
            <person name="Spang A."/>
            <person name="Saw J.H."/>
            <person name="Jorgensen S.L."/>
            <person name="Zaremba-Niedzwiedzka K."/>
            <person name="Martijn J."/>
            <person name="Lind A.E."/>
            <person name="van Eijk R."/>
            <person name="Schleper C."/>
            <person name="Guy L."/>
            <person name="Ettema T.J."/>
        </authorList>
    </citation>
    <scope>NUCLEOTIDE SEQUENCE</scope>
</reference>
<organism evidence="2">
    <name type="scientific">marine sediment metagenome</name>
    <dbReference type="NCBI Taxonomy" id="412755"/>
    <lineage>
        <taxon>unclassified sequences</taxon>
        <taxon>metagenomes</taxon>
        <taxon>ecological metagenomes</taxon>
    </lineage>
</organism>
<proteinExistence type="predicted"/>
<dbReference type="AlphaFoldDB" id="A0A0F8XN47"/>